<proteinExistence type="inferred from homology"/>
<evidence type="ECO:0000256" key="1">
    <source>
        <dbReference type="ARBA" id="ARBA00000439"/>
    </source>
</evidence>
<dbReference type="AlphaFoldDB" id="A0A7Y8JNJ1"/>
<evidence type="ECO:0000256" key="8">
    <source>
        <dbReference type="ARBA" id="ARBA00031423"/>
    </source>
</evidence>
<accession>A0A7Y8JNJ1</accession>
<dbReference type="GO" id="GO:0004134">
    <property type="term" value="F:4-alpha-glucanotransferase activity"/>
    <property type="evidence" value="ECO:0007669"/>
    <property type="project" value="UniProtKB-EC"/>
</dbReference>
<dbReference type="PANTHER" id="PTHR32438">
    <property type="entry name" value="4-ALPHA-GLUCANOTRANSFERASE DPE1, CHLOROPLASTIC/AMYLOPLASTIC"/>
    <property type="match status" value="1"/>
</dbReference>
<dbReference type="NCBIfam" id="TIGR00217">
    <property type="entry name" value="malQ"/>
    <property type="match status" value="1"/>
</dbReference>
<dbReference type="Proteomes" id="UP000531950">
    <property type="component" value="Unassembled WGS sequence"/>
</dbReference>
<dbReference type="EMBL" id="JACARG010000010">
    <property type="protein sequence ID" value="NWE12467.1"/>
    <property type="molecule type" value="Genomic_DNA"/>
</dbReference>
<keyword evidence="7 10" id="KW-0119">Carbohydrate metabolism</keyword>
<dbReference type="InterPro" id="IPR017853">
    <property type="entry name" value="GH"/>
</dbReference>
<dbReference type="Gene3D" id="3.20.20.80">
    <property type="entry name" value="Glycosidases"/>
    <property type="match status" value="1"/>
</dbReference>
<dbReference type="InterPro" id="IPR003385">
    <property type="entry name" value="Glyco_hydro_77"/>
</dbReference>
<protein>
    <recommendedName>
        <fullName evidence="4 10">4-alpha-glucanotransferase</fullName>
        <ecNumber evidence="3 10">2.4.1.25</ecNumber>
    </recommendedName>
    <alternativeName>
        <fullName evidence="8 10">Amylomaltase</fullName>
    </alternativeName>
    <alternativeName>
        <fullName evidence="9 10">Disproportionating enzyme</fullName>
    </alternativeName>
</protein>
<keyword evidence="5 10" id="KW-0328">Glycosyltransferase</keyword>
<evidence type="ECO:0000313" key="12">
    <source>
        <dbReference type="Proteomes" id="UP000531950"/>
    </source>
</evidence>
<dbReference type="GO" id="GO:0005975">
    <property type="term" value="P:carbohydrate metabolic process"/>
    <property type="evidence" value="ECO:0007669"/>
    <property type="project" value="InterPro"/>
</dbReference>
<evidence type="ECO:0000256" key="4">
    <source>
        <dbReference type="ARBA" id="ARBA00020295"/>
    </source>
</evidence>
<name>A0A7Y8JNJ1_9PSED</name>
<evidence type="ECO:0000256" key="7">
    <source>
        <dbReference type="ARBA" id="ARBA00023277"/>
    </source>
</evidence>
<comment type="caution">
    <text evidence="11">The sequence shown here is derived from an EMBL/GenBank/DDBJ whole genome shotgun (WGS) entry which is preliminary data.</text>
</comment>
<evidence type="ECO:0000256" key="2">
    <source>
        <dbReference type="ARBA" id="ARBA00005684"/>
    </source>
</evidence>
<dbReference type="Pfam" id="PF02446">
    <property type="entry name" value="Glyco_hydro_77"/>
    <property type="match status" value="1"/>
</dbReference>
<dbReference type="RefSeq" id="WP_177076463.1">
    <property type="nucleotide sequence ID" value="NZ_JACARG010000010.1"/>
</dbReference>
<evidence type="ECO:0000256" key="5">
    <source>
        <dbReference type="ARBA" id="ARBA00022676"/>
    </source>
</evidence>
<dbReference type="EC" id="2.4.1.25" evidence="3 10"/>
<gene>
    <name evidence="11" type="primary">malQ</name>
    <name evidence="11" type="ORF">HX822_05920</name>
</gene>
<evidence type="ECO:0000256" key="10">
    <source>
        <dbReference type="RuleBase" id="RU361207"/>
    </source>
</evidence>
<dbReference type="SUPFAM" id="SSF51445">
    <property type="entry name" value="(Trans)glycosidases"/>
    <property type="match status" value="1"/>
</dbReference>
<evidence type="ECO:0000256" key="9">
    <source>
        <dbReference type="ARBA" id="ARBA00031501"/>
    </source>
</evidence>
<comment type="similarity">
    <text evidence="2 10">Belongs to the disproportionating enzyme family.</text>
</comment>
<evidence type="ECO:0000256" key="6">
    <source>
        <dbReference type="ARBA" id="ARBA00022679"/>
    </source>
</evidence>
<comment type="catalytic activity">
    <reaction evidence="1 10">
        <text>Transfers a segment of a (1-&gt;4)-alpha-D-glucan to a new position in an acceptor, which may be glucose or a (1-&gt;4)-alpha-D-glucan.</text>
        <dbReference type="EC" id="2.4.1.25"/>
    </reaction>
</comment>
<reference evidence="11 12" key="1">
    <citation type="submission" date="2020-04" db="EMBL/GenBank/DDBJ databases">
        <title>Molecular characterization of pseudomonads from Agaricus bisporus reveal novel blotch 2 pathogens in Western Europe.</title>
        <authorList>
            <person name="Taparia T."/>
            <person name="Krijger M."/>
            <person name="Haynes E."/>
            <person name="Elpinstone J.G."/>
            <person name="Noble R."/>
            <person name="Van Der Wolf J."/>
        </authorList>
    </citation>
    <scope>NUCLEOTIDE SEQUENCE [LARGE SCALE GENOMIC DNA]</scope>
    <source>
        <strain evidence="11 12">IPO3782</strain>
    </source>
</reference>
<evidence type="ECO:0000256" key="3">
    <source>
        <dbReference type="ARBA" id="ARBA00012560"/>
    </source>
</evidence>
<evidence type="ECO:0000313" key="11">
    <source>
        <dbReference type="EMBL" id="NWE12467.1"/>
    </source>
</evidence>
<dbReference type="PANTHER" id="PTHR32438:SF5">
    <property type="entry name" value="4-ALPHA-GLUCANOTRANSFERASE DPE1, CHLOROPLASTIC_AMYLOPLASTIC"/>
    <property type="match status" value="1"/>
</dbReference>
<organism evidence="11 12">
    <name type="scientific">Pseudomonas yamanorum</name>
    <dbReference type="NCBI Taxonomy" id="515393"/>
    <lineage>
        <taxon>Bacteria</taxon>
        <taxon>Pseudomonadati</taxon>
        <taxon>Pseudomonadota</taxon>
        <taxon>Gammaproteobacteria</taxon>
        <taxon>Pseudomonadales</taxon>
        <taxon>Pseudomonadaceae</taxon>
        <taxon>Pseudomonas</taxon>
    </lineage>
</organism>
<keyword evidence="6 10" id="KW-0808">Transferase</keyword>
<sequence length="694" mass="76641">MSDAQLEILASRAGLAVDWIDANGRPQHVKADALRAVLKGLGHPADSDAEIEASLLDLERVQQDKHLPPLMTVDSGAGLDLARYFAPGTPCRIHLEDESVLNLSLDDDAVLPATIAEGYHQVHIADQHFTLAVAPTHCYTVAEAVDTQTARAWGLSAQLYSLRRSGDGGFGDTQALEQLARAAAERGADALAISPMHAMFSADTERFSPYSPSSRLFLNSLYASPGCILGERAVQIAIEASGLADELQDLEQQSLIDWPAAAKAKQRLLRTLYEDFRRGDHPQHADFLSFRQAGGEALENHCRFEAIQAQRAADGESLDWRHWPEDWHSPQSPALAQFAEDNRDEIGFYAFNQWLIARCLERAQQAARGSGMGVGLIADLAVGADGGGSQAWSRQDELLADLTVGAPPDILNRSGQGWGISAFSPEGLKRNGFRAFIEMLRANFAHAGGLRIDHVMGLQRLWVIPMDASPRDGAYLYYPVDDLLRLLALESSRHQAIVLGEDLGTVPDGLREKLIARSILGMRVLLFEQDHSGQFKPILDWPDNALATTSTHDLPTLNGWWHSRDIDWNIQLGLIDAPTVEQWSEHRLRERQALRQALSQDPQNFTDEIRNETDHVIDASVRYLGHTRAPLVLLPLEDALGVEEQSNLPGTTDTHPNWRRRLPGDAATLLDDENAARRLELLAVARIQAHERDR</sequence>